<dbReference type="Gene3D" id="3.40.190.10">
    <property type="entry name" value="Periplasmic binding protein-like II"/>
    <property type="match status" value="1"/>
</dbReference>
<proteinExistence type="predicted"/>
<accession>A0A0K2ZEC6</accession>
<dbReference type="EMBL" id="CXOJ01000005">
    <property type="protein sequence ID" value="CTP83232.1"/>
    <property type="molecule type" value="Genomic_DNA"/>
</dbReference>
<sequence>MASSWLGAALADFLVRHPQIEINLLSDKHLVHFERQPQVDAPLRICRGQRPGVAASAEDGVVALSGGSATLGRAWRFPAFCDWLRGQAGAHVQRM</sequence>
<evidence type="ECO:0000313" key="2">
    <source>
        <dbReference type="Proteomes" id="UP000045978"/>
    </source>
</evidence>
<protein>
    <submittedName>
        <fullName evidence="1">Uncharacterized protein</fullName>
    </submittedName>
</protein>
<gene>
    <name evidence="1" type="ORF">XTPLMG730_0370</name>
</gene>
<organism evidence="1 2">
    <name type="scientific">Xanthomonas graminis pv. phlei</name>
    <dbReference type="NCBI Taxonomy" id="487906"/>
    <lineage>
        <taxon>Bacteria</taxon>
        <taxon>Pseudomonadati</taxon>
        <taxon>Pseudomonadota</taxon>
        <taxon>Gammaproteobacteria</taxon>
        <taxon>Lysobacterales</taxon>
        <taxon>Lysobacteraceae</taxon>
        <taxon>Xanthomonas</taxon>
        <taxon>Xanthomonas translucens group</taxon>
        <taxon>Xanthomonas graminis</taxon>
    </lineage>
</organism>
<evidence type="ECO:0000313" key="1">
    <source>
        <dbReference type="EMBL" id="CTP83232.1"/>
    </source>
</evidence>
<dbReference type="AlphaFoldDB" id="A0A0K2ZEC6"/>
<reference evidence="1 2" key="1">
    <citation type="submission" date="2015-07" db="EMBL/GenBank/DDBJ databases">
        <authorList>
            <person name="Noorani M."/>
        </authorList>
    </citation>
    <scope>NUCLEOTIDE SEQUENCE [LARGE SCALE GENOMIC DNA]</scope>
    <source>
        <strain evidence="1">LMG730</strain>
    </source>
</reference>
<name>A0A0K2ZEC6_9XANT</name>
<dbReference type="Proteomes" id="UP000045978">
    <property type="component" value="Unassembled WGS sequence"/>
</dbReference>